<dbReference type="AlphaFoldDB" id="A0A086K8C6"/>
<dbReference type="Proteomes" id="UP000028828">
    <property type="component" value="Unassembled WGS sequence"/>
</dbReference>
<dbReference type="EMBL" id="AEYI02001174">
    <property type="protein sequence ID" value="KFG40644.1"/>
    <property type="molecule type" value="Genomic_DNA"/>
</dbReference>
<sequence length="101" mass="11635">MPLGTGSSNRLVAEGPGCCLFQSARCVPPSVLKRETHQKRKYNSYLDLSSESSLDVNCECLRSCCRRVSGRRQQVNWTKHFVDRKDRTQRRGALFCTTYFR</sequence>
<dbReference type="VEuPathDB" id="ToxoDB:TGP89_309405"/>
<organism evidence="1 2">
    <name type="scientific">Toxoplasma gondii p89</name>
    <dbReference type="NCBI Taxonomy" id="943119"/>
    <lineage>
        <taxon>Eukaryota</taxon>
        <taxon>Sar</taxon>
        <taxon>Alveolata</taxon>
        <taxon>Apicomplexa</taxon>
        <taxon>Conoidasida</taxon>
        <taxon>Coccidia</taxon>
        <taxon>Eucoccidiorida</taxon>
        <taxon>Eimeriorina</taxon>
        <taxon>Sarcocystidae</taxon>
        <taxon>Toxoplasma</taxon>
    </lineage>
</organism>
<reference evidence="1 2" key="1">
    <citation type="submission" date="2014-03" db="EMBL/GenBank/DDBJ databases">
        <authorList>
            <person name="Sibley D."/>
            <person name="Venepally P."/>
            <person name="Karamycheva S."/>
            <person name="Hadjithomas M."/>
            <person name="Khan A."/>
            <person name="Brunk B."/>
            <person name="Roos D."/>
            <person name="Caler E."/>
            <person name="Lorenzi H."/>
        </authorList>
    </citation>
    <scope>NUCLEOTIDE SEQUENCE [LARGE SCALE GENOMIC DNA]</scope>
    <source>
        <strain evidence="2">p89</strain>
    </source>
</reference>
<evidence type="ECO:0000313" key="2">
    <source>
        <dbReference type="Proteomes" id="UP000028828"/>
    </source>
</evidence>
<gene>
    <name evidence="1" type="ORF">TGP89_309405</name>
</gene>
<proteinExistence type="predicted"/>
<name>A0A086K8C6_TOXGO</name>
<protein>
    <submittedName>
        <fullName evidence="1">Uncharacterized protein</fullName>
    </submittedName>
</protein>
<accession>A0A086K8C6</accession>
<evidence type="ECO:0000313" key="1">
    <source>
        <dbReference type="EMBL" id="KFG40644.1"/>
    </source>
</evidence>
<comment type="caution">
    <text evidence="1">The sequence shown here is derived from an EMBL/GenBank/DDBJ whole genome shotgun (WGS) entry which is preliminary data.</text>
</comment>